<protein>
    <submittedName>
        <fullName evidence="4">Unannotated protein</fullName>
    </submittedName>
</protein>
<proteinExistence type="predicted"/>
<reference evidence="4" key="1">
    <citation type="submission" date="2020-05" db="EMBL/GenBank/DDBJ databases">
        <authorList>
            <person name="Chiriac C."/>
            <person name="Salcher M."/>
            <person name="Ghai R."/>
            <person name="Kavagutti S V."/>
        </authorList>
    </citation>
    <scope>NUCLEOTIDE SEQUENCE</scope>
</reference>
<feature type="coiled-coil region" evidence="1">
    <location>
        <begin position="455"/>
        <end position="508"/>
    </location>
</feature>
<keyword evidence="1" id="KW-0175">Coiled coil</keyword>
<feature type="compositionally biased region" description="Low complexity" evidence="2">
    <location>
        <begin position="88"/>
        <end position="99"/>
    </location>
</feature>
<dbReference type="Pfam" id="PF03993">
    <property type="entry name" value="DUF349"/>
    <property type="match status" value="3"/>
</dbReference>
<feature type="region of interest" description="Disordered" evidence="2">
    <location>
        <begin position="1"/>
        <end position="31"/>
    </location>
</feature>
<gene>
    <name evidence="3" type="ORF">UFOPK3752_00947</name>
    <name evidence="4" type="ORF">UFOPK4150_00449</name>
</gene>
<dbReference type="EMBL" id="CAFBND010000029">
    <property type="protein sequence ID" value="CAB4939222.1"/>
    <property type="molecule type" value="Genomic_DNA"/>
</dbReference>
<evidence type="ECO:0000256" key="1">
    <source>
        <dbReference type="SAM" id="Coils"/>
    </source>
</evidence>
<evidence type="ECO:0000313" key="4">
    <source>
        <dbReference type="EMBL" id="CAB5024594.1"/>
    </source>
</evidence>
<accession>A0A6J7R780</accession>
<evidence type="ECO:0000256" key="2">
    <source>
        <dbReference type="SAM" id="MobiDB-lite"/>
    </source>
</evidence>
<feature type="region of interest" description="Disordered" evidence="2">
    <location>
        <begin position="53"/>
        <end position="111"/>
    </location>
</feature>
<name>A0A6J7R780_9ZZZZ</name>
<dbReference type="AlphaFoldDB" id="A0A6J7R780"/>
<organism evidence="4">
    <name type="scientific">freshwater metagenome</name>
    <dbReference type="NCBI Taxonomy" id="449393"/>
    <lineage>
        <taxon>unclassified sequences</taxon>
        <taxon>metagenomes</taxon>
        <taxon>ecological metagenomes</taxon>
    </lineage>
</organism>
<dbReference type="InterPro" id="IPR007139">
    <property type="entry name" value="DUF349"/>
</dbReference>
<dbReference type="EMBL" id="CAFBPU010000007">
    <property type="protein sequence ID" value="CAB5024594.1"/>
    <property type="molecule type" value="Genomic_DNA"/>
</dbReference>
<sequence>MSSESNPTMPEIDLPEPSAPETDVDAATAPAIPEVAVVAETAEPPALSAPAVHVAISPARPSPASLAGRMRPAPPRPVAGSPAPRTTAGDAASPISAAPADPPTPSDSARFGRIAEDGTVFVTLADGTEQPVGQWAAGSEAEGLAFFARKYDDLSGELDLASRRLADGKSSPEQSAAVVKRVREALAELSMVGDLASMADRVESLDLLAAERREIANAQRAEAKAAALAARESIVAEAEALADSTEWKTAGERFKTLLDDWKGAPRADRSGEQSLWKRFSHARSQFDKHRRQYFAKLDSERSEARQAKDDLVDQAEALITSTDWGATAGAYRDLMTRWKASGRASKAEEDALWARFRAAQDAFFAARTAALGQRDAGFAENLTAKEALLVEAEAINTSDLKGAKAALRSIQERWEQIGHVPRGDKDRIDGRLRSIEDAVRDGEQDQWRRTNPEAKARADATVEQFQGSLAKLEKERAAADAAGNARKAAEVEARIATANTLLDAAKRAAAEFSA</sequence>
<evidence type="ECO:0000313" key="3">
    <source>
        <dbReference type="EMBL" id="CAB4939222.1"/>
    </source>
</evidence>